<comment type="caution">
    <text evidence="1">The sequence shown here is derived from an EMBL/GenBank/DDBJ whole genome shotgun (WGS) entry which is preliminary data.</text>
</comment>
<dbReference type="Proteomes" id="UP001165960">
    <property type="component" value="Unassembled WGS sequence"/>
</dbReference>
<evidence type="ECO:0000313" key="2">
    <source>
        <dbReference type="Proteomes" id="UP001165960"/>
    </source>
</evidence>
<dbReference type="EMBL" id="QTSX02002932">
    <property type="protein sequence ID" value="KAJ9073116.1"/>
    <property type="molecule type" value="Genomic_DNA"/>
</dbReference>
<keyword evidence="2" id="KW-1185">Reference proteome</keyword>
<accession>A0ACC2TF75</accession>
<proteinExistence type="predicted"/>
<evidence type="ECO:0000313" key="1">
    <source>
        <dbReference type="EMBL" id="KAJ9073116.1"/>
    </source>
</evidence>
<sequence>MHSRSVISTLVFAMMATGVHSAAVTRRTGEAYEEANDYEKFGQVSGHYYDVVSEKSCFDTLYTCRDQFECGTKHKCHWHKQNITNE</sequence>
<reference evidence="1" key="1">
    <citation type="submission" date="2022-04" db="EMBL/GenBank/DDBJ databases">
        <title>Genome of the entomopathogenic fungus Entomophthora muscae.</title>
        <authorList>
            <person name="Elya C."/>
            <person name="Lovett B.R."/>
            <person name="Lee E."/>
            <person name="Macias A.M."/>
            <person name="Hajek A.E."/>
            <person name="De Bivort B.L."/>
            <person name="Kasson M.T."/>
            <person name="De Fine Licht H.H."/>
            <person name="Stajich J.E."/>
        </authorList>
    </citation>
    <scope>NUCLEOTIDE SEQUENCE</scope>
    <source>
        <strain evidence="1">Berkeley</strain>
    </source>
</reference>
<protein>
    <submittedName>
        <fullName evidence="1">Uncharacterized protein</fullName>
    </submittedName>
</protein>
<name>A0ACC2TF75_9FUNG</name>
<gene>
    <name evidence="1" type="ORF">DSO57_1020005</name>
</gene>
<organism evidence="1 2">
    <name type="scientific">Entomophthora muscae</name>
    <dbReference type="NCBI Taxonomy" id="34485"/>
    <lineage>
        <taxon>Eukaryota</taxon>
        <taxon>Fungi</taxon>
        <taxon>Fungi incertae sedis</taxon>
        <taxon>Zoopagomycota</taxon>
        <taxon>Entomophthoromycotina</taxon>
        <taxon>Entomophthoromycetes</taxon>
        <taxon>Entomophthorales</taxon>
        <taxon>Entomophthoraceae</taxon>
        <taxon>Entomophthora</taxon>
    </lineage>
</organism>